<evidence type="ECO:0000313" key="1">
    <source>
        <dbReference type="EMBL" id="KAK8077063.1"/>
    </source>
</evidence>
<dbReference type="EMBL" id="JAQQWM010000002">
    <property type="protein sequence ID" value="KAK8077063.1"/>
    <property type="molecule type" value="Genomic_DNA"/>
</dbReference>
<name>A0ABR1W0S2_9PEZI</name>
<sequence>MDPMTHAIREENQGILRLRDLVKALRQVPLHSDQSCPIVFVPGFSGWGRPLLGSFNYFGGFENLPLVLSNLGYIVIVVRIGPISTNHERACEIFAQLRRINAGGPG</sequence>
<protein>
    <submittedName>
        <fullName evidence="1">Alpha/beta-hydrolase</fullName>
    </submittedName>
</protein>
<proteinExistence type="predicted"/>
<accession>A0ABR1W0S2</accession>
<gene>
    <name evidence="1" type="ORF">PG996_003233</name>
</gene>
<dbReference type="PANTHER" id="PTHR34043">
    <property type="entry name" value="ALPHA/BETA-HYDROLASES SUPERFAMILY PROTEIN"/>
    <property type="match status" value="1"/>
</dbReference>
<comment type="caution">
    <text evidence="1">The sequence shown here is derived from an EMBL/GenBank/DDBJ whole genome shotgun (WGS) entry which is preliminary data.</text>
</comment>
<dbReference type="PANTHER" id="PTHR34043:SF3">
    <property type="entry name" value="ALPHA_BETA-HYDROLASES SUPERFAMILY PROTEIN"/>
    <property type="match status" value="1"/>
</dbReference>
<dbReference type="Gene3D" id="3.40.50.1820">
    <property type="entry name" value="alpha/beta hydrolase"/>
    <property type="match status" value="1"/>
</dbReference>
<reference evidence="1 2" key="1">
    <citation type="submission" date="2023-01" db="EMBL/GenBank/DDBJ databases">
        <title>Analysis of 21 Apiospora genomes using comparative genomics revels a genus with tremendous synthesis potential of carbohydrate active enzymes and secondary metabolites.</title>
        <authorList>
            <person name="Sorensen T."/>
        </authorList>
    </citation>
    <scope>NUCLEOTIDE SEQUENCE [LARGE SCALE GENOMIC DNA]</scope>
    <source>
        <strain evidence="1 2">CBS 83171</strain>
    </source>
</reference>
<organism evidence="1 2">
    <name type="scientific">Apiospora saccharicola</name>
    <dbReference type="NCBI Taxonomy" id="335842"/>
    <lineage>
        <taxon>Eukaryota</taxon>
        <taxon>Fungi</taxon>
        <taxon>Dikarya</taxon>
        <taxon>Ascomycota</taxon>
        <taxon>Pezizomycotina</taxon>
        <taxon>Sordariomycetes</taxon>
        <taxon>Xylariomycetidae</taxon>
        <taxon>Amphisphaeriales</taxon>
        <taxon>Apiosporaceae</taxon>
        <taxon>Apiospora</taxon>
    </lineage>
</organism>
<keyword evidence="2" id="KW-1185">Reference proteome</keyword>
<dbReference type="InterPro" id="IPR029058">
    <property type="entry name" value="AB_hydrolase_fold"/>
</dbReference>
<evidence type="ECO:0000313" key="2">
    <source>
        <dbReference type="Proteomes" id="UP001446871"/>
    </source>
</evidence>
<dbReference type="Proteomes" id="UP001446871">
    <property type="component" value="Unassembled WGS sequence"/>
</dbReference>